<keyword evidence="2" id="KW-0808">Transferase</keyword>
<dbReference type="SUPFAM" id="SSF56112">
    <property type="entry name" value="Protein kinase-like (PK-like)"/>
    <property type="match status" value="1"/>
</dbReference>
<sequence>ALTGLADLHDRNIIHTDIKPNNIVIDYETSPGDNNNFNPTIKLVQISDLEDSVLLPHSKSLKGCLCGNLLWRSPESWARARQNTPSDIFSFGIVIIYVMLGDTVFSLPDNKPQSDGAWWHILRRHISYYFGDKDGFKVLLLHVGEENEFFAQLLAIAGDFNEKRPRKPFAVWHYVDRELVERLGCEDDEFGSRNHKGNVNLRQGAADKGGMLAPRHKCFVLKSKPFYPPT</sequence>
<dbReference type="InterPro" id="IPR000719">
    <property type="entry name" value="Prot_kinase_dom"/>
</dbReference>
<keyword evidence="2" id="KW-0418">Kinase</keyword>
<dbReference type="Proteomes" id="UP001174936">
    <property type="component" value="Unassembled WGS sequence"/>
</dbReference>
<name>A0AA39Y5V4_9PEZI</name>
<evidence type="ECO:0000313" key="2">
    <source>
        <dbReference type="EMBL" id="KAK0645447.1"/>
    </source>
</evidence>
<keyword evidence="3" id="KW-1185">Reference proteome</keyword>
<feature type="domain" description="Protein kinase" evidence="1">
    <location>
        <begin position="1"/>
        <end position="230"/>
    </location>
</feature>
<evidence type="ECO:0000259" key="1">
    <source>
        <dbReference type="PROSITE" id="PS50011"/>
    </source>
</evidence>
<dbReference type="GO" id="GO:0005524">
    <property type="term" value="F:ATP binding"/>
    <property type="evidence" value="ECO:0007669"/>
    <property type="project" value="InterPro"/>
</dbReference>
<dbReference type="InterPro" id="IPR011009">
    <property type="entry name" value="Kinase-like_dom_sf"/>
</dbReference>
<protein>
    <submittedName>
        <fullName evidence="2">Kinase-like domain-containing protein</fullName>
    </submittedName>
</protein>
<dbReference type="AlphaFoldDB" id="A0AA39Y5V4"/>
<dbReference type="PROSITE" id="PS50011">
    <property type="entry name" value="PROTEIN_KINASE_DOM"/>
    <property type="match status" value="1"/>
</dbReference>
<proteinExistence type="predicted"/>
<dbReference type="GO" id="GO:0004672">
    <property type="term" value="F:protein kinase activity"/>
    <property type="evidence" value="ECO:0007669"/>
    <property type="project" value="InterPro"/>
</dbReference>
<dbReference type="InterPro" id="IPR008271">
    <property type="entry name" value="Ser/Thr_kinase_AS"/>
</dbReference>
<dbReference type="Gene3D" id="1.10.510.10">
    <property type="entry name" value="Transferase(Phosphotransferase) domain 1"/>
    <property type="match status" value="1"/>
</dbReference>
<dbReference type="GO" id="GO:0007165">
    <property type="term" value="P:signal transduction"/>
    <property type="evidence" value="ECO:0007669"/>
    <property type="project" value="TreeGrafter"/>
</dbReference>
<dbReference type="EMBL" id="JAULSV010000004">
    <property type="protein sequence ID" value="KAK0645447.1"/>
    <property type="molecule type" value="Genomic_DNA"/>
</dbReference>
<accession>A0AA39Y5V4</accession>
<organism evidence="2 3">
    <name type="scientific">Cercophora newfieldiana</name>
    <dbReference type="NCBI Taxonomy" id="92897"/>
    <lineage>
        <taxon>Eukaryota</taxon>
        <taxon>Fungi</taxon>
        <taxon>Dikarya</taxon>
        <taxon>Ascomycota</taxon>
        <taxon>Pezizomycotina</taxon>
        <taxon>Sordariomycetes</taxon>
        <taxon>Sordariomycetidae</taxon>
        <taxon>Sordariales</taxon>
        <taxon>Lasiosphaeriaceae</taxon>
        <taxon>Cercophora</taxon>
    </lineage>
</organism>
<gene>
    <name evidence="2" type="ORF">B0T16DRAFT_330507</name>
</gene>
<reference evidence="2" key="1">
    <citation type="submission" date="2023-06" db="EMBL/GenBank/DDBJ databases">
        <title>Genome-scale phylogeny and comparative genomics of the fungal order Sordariales.</title>
        <authorList>
            <consortium name="Lawrence Berkeley National Laboratory"/>
            <person name="Hensen N."/>
            <person name="Bonometti L."/>
            <person name="Westerberg I."/>
            <person name="Brannstrom I.O."/>
            <person name="Guillou S."/>
            <person name="Cros-Aarteil S."/>
            <person name="Calhoun S."/>
            <person name="Haridas S."/>
            <person name="Kuo A."/>
            <person name="Mondo S."/>
            <person name="Pangilinan J."/>
            <person name="Riley R."/>
            <person name="Labutti K."/>
            <person name="Andreopoulos B."/>
            <person name="Lipzen A."/>
            <person name="Chen C."/>
            <person name="Yanf M."/>
            <person name="Daum C."/>
            <person name="Ng V."/>
            <person name="Clum A."/>
            <person name="Steindorff A."/>
            <person name="Ohm R."/>
            <person name="Martin F."/>
            <person name="Silar P."/>
            <person name="Natvig D."/>
            <person name="Lalanne C."/>
            <person name="Gautier V."/>
            <person name="Ament-Velasquez S.L."/>
            <person name="Kruys A."/>
            <person name="Hutchinson M.I."/>
            <person name="Powell A.J."/>
            <person name="Barry K."/>
            <person name="Miller A.N."/>
            <person name="Grigoriev I.V."/>
            <person name="Debuchy R."/>
            <person name="Gladieux P."/>
            <person name="Thoren M.H."/>
            <person name="Johannesson H."/>
        </authorList>
    </citation>
    <scope>NUCLEOTIDE SEQUENCE</scope>
    <source>
        <strain evidence="2">SMH2532-1</strain>
    </source>
</reference>
<dbReference type="PANTHER" id="PTHR48011">
    <property type="entry name" value="CCR4-NOT TRANSCRIPTIONAL COMPLEX SUBUNIT CAF120-RELATED"/>
    <property type="match status" value="1"/>
</dbReference>
<dbReference type="Pfam" id="PF00069">
    <property type="entry name" value="Pkinase"/>
    <property type="match status" value="1"/>
</dbReference>
<dbReference type="InterPro" id="IPR052751">
    <property type="entry name" value="Plant_MAPKKK"/>
</dbReference>
<dbReference type="PROSITE" id="PS00108">
    <property type="entry name" value="PROTEIN_KINASE_ST"/>
    <property type="match status" value="1"/>
</dbReference>
<evidence type="ECO:0000313" key="3">
    <source>
        <dbReference type="Proteomes" id="UP001174936"/>
    </source>
</evidence>
<comment type="caution">
    <text evidence="2">The sequence shown here is derived from an EMBL/GenBank/DDBJ whole genome shotgun (WGS) entry which is preliminary data.</text>
</comment>
<dbReference type="PANTHER" id="PTHR48011:SF4">
    <property type="entry name" value="MITOGEN-ACTIVATED PROTEIN KINASE KINASE KINASE 19"/>
    <property type="match status" value="1"/>
</dbReference>
<feature type="non-terminal residue" evidence="2">
    <location>
        <position position="1"/>
    </location>
</feature>